<organism evidence="2 3">
    <name type="scientific">Solitalea agri</name>
    <dbReference type="NCBI Taxonomy" id="2953739"/>
    <lineage>
        <taxon>Bacteria</taxon>
        <taxon>Pseudomonadati</taxon>
        <taxon>Bacteroidota</taxon>
        <taxon>Sphingobacteriia</taxon>
        <taxon>Sphingobacteriales</taxon>
        <taxon>Sphingobacteriaceae</taxon>
        <taxon>Solitalea</taxon>
    </lineage>
</organism>
<gene>
    <name evidence="2" type="ORF">NF867_17465</name>
</gene>
<dbReference type="InterPro" id="IPR043727">
    <property type="entry name" value="Lmo0937-like"/>
</dbReference>
<dbReference type="Proteomes" id="UP001155182">
    <property type="component" value="Unassembled WGS sequence"/>
</dbReference>
<protein>
    <submittedName>
        <fullName evidence="2">Lmo0937 family membrane protein</fullName>
    </submittedName>
</protein>
<keyword evidence="3" id="KW-1185">Reference proteome</keyword>
<keyword evidence="1" id="KW-0472">Membrane</keyword>
<dbReference type="AlphaFoldDB" id="A0A9X2JEE4"/>
<dbReference type="EMBL" id="JAMWYS010000058">
    <property type="protein sequence ID" value="MCO4294654.1"/>
    <property type="molecule type" value="Genomic_DNA"/>
</dbReference>
<feature type="transmembrane region" description="Helical" evidence="1">
    <location>
        <begin position="28"/>
        <end position="45"/>
    </location>
</feature>
<proteinExistence type="predicted"/>
<comment type="caution">
    <text evidence="2">The sequence shown here is derived from an EMBL/GenBank/DDBJ whole genome shotgun (WGS) entry which is preliminary data.</text>
</comment>
<evidence type="ECO:0000313" key="2">
    <source>
        <dbReference type="EMBL" id="MCO4294654.1"/>
    </source>
</evidence>
<accession>A0A9X2JEE4</accession>
<dbReference type="RefSeq" id="WP_252589685.1">
    <property type="nucleotide sequence ID" value="NZ_JAMWYS010000058.1"/>
</dbReference>
<name>A0A9X2JEE4_9SPHI</name>
<keyword evidence="1" id="KW-0812">Transmembrane</keyword>
<sequence>MRSILYVLAVILVVGWLLGLTVWHAGGIIHILLVLAVISILFTLIRSNTNA</sequence>
<dbReference type="NCBIfam" id="NF033488">
    <property type="entry name" value="lmo0937_fam_TM"/>
    <property type="match status" value="1"/>
</dbReference>
<evidence type="ECO:0000313" key="3">
    <source>
        <dbReference type="Proteomes" id="UP001155182"/>
    </source>
</evidence>
<keyword evidence="1" id="KW-1133">Transmembrane helix</keyword>
<reference evidence="2" key="1">
    <citation type="submission" date="2022-06" db="EMBL/GenBank/DDBJ databases">
        <title>Solitalea sp. MAHUQ-68 isolated from rhizospheric soil.</title>
        <authorList>
            <person name="Huq M.A."/>
        </authorList>
    </citation>
    <scope>NUCLEOTIDE SEQUENCE</scope>
    <source>
        <strain evidence="2">MAHUQ-68</strain>
    </source>
</reference>
<evidence type="ECO:0000256" key="1">
    <source>
        <dbReference type="SAM" id="Phobius"/>
    </source>
</evidence>
<feature type="transmembrane region" description="Helical" evidence="1">
    <location>
        <begin position="5"/>
        <end position="22"/>
    </location>
</feature>
<dbReference type="Pfam" id="PF18919">
    <property type="entry name" value="DUF5670"/>
    <property type="match status" value="1"/>
</dbReference>